<organism evidence="5 6">
    <name type="scientific">Moorena producens 3L</name>
    <dbReference type="NCBI Taxonomy" id="489825"/>
    <lineage>
        <taxon>Bacteria</taxon>
        <taxon>Bacillati</taxon>
        <taxon>Cyanobacteriota</taxon>
        <taxon>Cyanophyceae</taxon>
        <taxon>Coleofasciculales</taxon>
        <taxon>Coleofasciculaceae</taxon>
        <taxon>Moorena</taxon>
    </lineage>
</organism>
<dbReference type="AlphaFoldDB" id="F4XPE0"/>
<dbReference type="Gene3D" id="1.25.10.10">
    <property type="entry name" value="Leucine-rich Repeat Variant"/>
    <property type="match status" value="2"/>
</dbReference>
<dbReference type="PANTHER" id="PTHR12697">
    <property type="entry name" value="PBS LYASE HEAT-LIKE PROTEIN"/>
    <property type="match status" value="1"/>
</dbReference>
<name>F4XPE0_9CYAN</name>
<dbReference type="Proteomes" id="UP000003959">
    <property type="component" value="Unassembled WGS sequence"/>
</dbReference>
<dbReference type="EMBL" id="GL890845">
    <property type="protein sequence ID" value="EGJ33547.1"/>
    <property type="molecule type" value="Genomic_DNA"/>
</dbReference>
<protein>
    <submittedName>
        <fullName evidence="5">Putative NTPase, NACHT family protein</fullName>
    </submittedName>
</protein>
<keyword evidence="1" id="KW-0042">Antenna complex</keyword>
<evidence type="ECO:0000313" key="5">
    <source>
        <dbReference type="EMBL" id="EGJ33547.1"/>
    </source>
</evidence>
<dbReference type="Pfam" id="PF02985">
    <property type="entry name" value="HEAT"/>
    <property type="match status" value="1"/>
</dbReference>
<dbReference type="OrthoDB" id="434212at2"/>
<dbReference type="PANTHER" id="PTHR12697:SF5">
    <property type="entry name" value="DEOXYHYPUSINE HYDROXYLASE"/>
    <property type="match status" value="1"/>
</dbReference>
<dbReference type="InterPro" id="IPR016024">
    <property type="entry name" value="ARM-type_fold"/>
</dbReference>
<dbReference type="SUPFAM" id="SSF48371">
    <property type="entry name" value="ARM repeat"/>
    <property type="match status" value="1"/>
</dbReference>
<evidence type="ECO:0000259" key="4">
    <source>
        <dbReference type="PROSITE" id="PS50837"/>
    </source>
</evidence>
<keyword evidence="3" id="KW-0605">Phycobilisome</keyword>
<dbReference type="Gene3D" id="3.40.50.300">
    <property type="entry name" value="P-loop containing nucleotide triphosphate hydrolases"/>
    <property type="match status" value="1"/>
</dbReference>
<dbReference type="RefSeq" id="WP_008181949.1">
    <property type="nucleotide sequence ID" value="NZ_GL890845.1"/>
</dbReference>
<proteinExistence type="predicted"/>
<dbReference type="HOGENOM" id="CLU_277696_0_0_3"/>
<reference evidence="6" key="1">
    <citation type="journal article" date="2011" name="Proc. Natl. Acad. Sci. U.S.A.">
        <title>Genomic insights into the physiology and ecology of the marine filamentous cyanobacterium Lyngbya majuscula.</title>
        <authorList>
            <person name="Jones A.C."/>
            <person name="Monroe E.A."/>
            <person name="Podell S."/>
            <person name="Hess W.R."/>
            <person name="Klages S."/>
            <person name="Esquenazi E."/>
            <person name="Niessen S."/>
            <person name="Hoover H."/>
            <person name="Rothmann M."/>
            <person name="Lasken R.S."/>
            <person name="Yates J.R.III."/>
            <person name="Reinhardt R."/>
            <person name="Kube M."/>
            <person name="Burkart M.D."/>
            <person name="Allen E.E."/>
            <person name="Dorrestein P.C."/>
            <person name="Gerwick W.H."/>
            <person name="Gerwick L."/>
        </authorList>
    </citation>
    <scope>NUCLEOTIDE SEQUENCE [LARGE SCALE GENOMIC DNA]</scope>
    <source>
        <strain evidence="6">3L</strain>
    </source>
</reference>
<dbReference type="PROSITE" id="PS50837">
    <property type="entry name" value="NACHT"/>
    <property type="match status" value="1"/>
</dbReference>
<dbReference type="SUPFAM" id="SSF52540">
    <property type="entry name" value="P-loop containing nucleoside triphosphate hydrolases"/>
    <property type="match status" value="1"/>
</dbReference>
<gene>
    <name evidence="5" type="ORF">LYNGBM3L_30110</name>
</gene>
<keyword evidence="6" id="KW-1185">Reference proteome</keyword>
<dbReference type="InterPro" id="IPR000357">
    <property type="entry name" value="HEAT"/>
</dbReference>
<accession>F4XPE0</accession>
<evidence type="ECO:0000313" key="6">
    <source>
        <dbReference type="Proteomes" id="UP000003959"/>
    </source>
</evidence>
<dbReference type="GO" id="GO:0016491">
    <property type="term" value="F:oxidoreductase activity"/>
    <property type="evidence" value="ECO:0007669"/>
    <property type="project" value="TreeGrafter"/>
</dbReference>
<dbReference type="GO" id="GO:0030089">
    <property type="term" value="C:phycobilisome"/>
    <property type="evidence" value="ECO:0007669"/>
    <property type="project" value="UniProtKB-KW"/>
</dbReference>
<evidence type="ECO:0000256" key="3">
    <source>
        <dbReference type="ARBA" id="ARBA00022738"/>
    </source>
</evidence>
<evidence type="ECO:0000256" key="2">
    <source>
        <dbReference type="ARBA" id="ARBA00022737"/>
    </source>
</evidence>
<dbReference type="SMART" id="SM00567">
    <property type="entry name" value="EZ_HEAT"/>
    <property type="match status" value="6"/>
</dbReference>
<dbReference type="InterPro" id="IPR027417">
    <property type="entry name" value="P-loop_NTPase"/>
</dbReference>
<dbReference type="InterPro" id="IPR011989">
    <property type="entry name" value="ARM-like"/>
</dbReference>
<sequence>MAWEIASVVAKSVAPILGRKIQTRLTPADIQKALEEALKAALVREEPLVPEQRLFYYSAPDAIALFLEDFFQHREVQEELHKPLQEENKAPLTSLLVEKFKQVALNHAQTQPQDSFVLPWIETFVKTYTDKTRSYLQFQLTKENYFWQISHRIDNVKFAGMLVATHHGNHALKLDQIFVMPEVEVLHHPSSQRPLESRAFHPQVALPDQSWQPLRRQTVKKTLAQYLLAVKTWQANSAKSRNVILLGAPGSGKTTLMNYVAVMLAQKQPEAIGLAPDIDWLPILIDIRDWVEYSDISILEYARQFAEKNLLLKSLPKGFFEHWLEDGRTLILLDGLDQVIEPAKGEQVVGQIKDFIQQFPNNWVIITSDNDRYSNSKTPWEFFWNQEFSRYQLQSFDDSKIEEFIQRWYYSQIQDKAEAQRLKESLINLLSEHDQIRNLARHPLLLTIITLIHRYHFRLPLERYQLYDQAVDLLLTSWDNKPDINKPDINKPDISNNQTLKYLGLNDCRRLMERLGYWMHTQDSKKEKDKTEKEGRIVINRDELIAWFGREIKTMKQIQLYEAKAEAKRLVNLISVRVAAPKEHRTGILTQQGLDGYAFIHKIFQDYLCAQEINYQADNEENFDIILTHIQDYLHDSHWQDVLLLLIAQLKPKKAAKAIQEILNHDSEYESWLHRDLLFAATCLAENPQPLKIADNSLLQEILAALVTLAASDSRRVGYQIHQQVFQTLSDLNQTEIKLDVLQLLKDRANSQKDTQSQERQVELGQNQLGQNQLEQNQLGQNPTVLKTFLAGLEDKNNTVRHQASEILTSDRLTSVTKLDYPDYYLTTTEHTSLQKNIQNLSLSAIVRLDNTSESLVNTLLSWLKDDDATIRSEAALALGELDQVSEPVVNSLLMGLNDKNARVRYSSIWALGKLKQHGKTVVSALLTRLNDQNSRVRCLSASVLGKLDQHSESVVSALVTSLKDKDSDLRCAAATALGQLGNGQLGNLSETVISALLPQLEDQDSDVRCAAIKALSQLGNSSQVVITALLGCLKDEESGVRASAAETLAELGKPSSYVSSALVQWIELHQASDYVGSGIDALWNLENPK</sequence>
<feature type="domain" description="NACHT" evidence="4">
    <location>
        <begin position="241"/>
        <end position="368"/>
    </location>
</feature>
<dbReference type="InterPro" id="IPR004155">
    <property type="entry name" value="PBS_lyase_HEAT"/>
</dbReference>
<dbReference type="InterPro" id="IPR054569">
    <property type="entry name" value="NNH2"/>
</dbReference>
<dbReference type="Pfam" id="PF13646">
    <property type="entry name" value="HEAT_2"/>
    <property type="match status" value="2"/>
</dbReference>
<dbReference type="InterPro" id="IPR007111">
    <property type="entry name" value="NACHT_NTPase"/>
</dbReference>
<dbReference type="Pfam" id="PF05729">
    <property type="entry name" value="NACHT"/>
    <property type="match status" value="1"/>
</dbReference>
<keyword evidence="2" id="KW-0677">Repeat</keyword>
<dbReference type="eggNOG" id="COG1413">
    <property type="taxonomic scope" value="Bacteria"/>
</dbReference>
<dbReference type="eggNOG" id="COG5635">
    <property type="taxonomic scope" value="Bacteria"/>
</dbReference>
<dbReference type="Pfam" id="PF22734">
    <property type="entry name" value="NNH2"/>
    <property type="match status" value="1"/>
</dbReference>
<evidence type="ECO:0000256" key="1">
    <source>
        <dbReference type="ARBA" id="ARBA00022549"/>
    </source>
</evidence>